<dbReference type="EMBL" id="KK915000">
    <property type="protein sequence ID" value="KDP25019.1"/>
    <property type="molecule type" value="Genomic_DNA"/>
</dbReference>
<reference evidence="1 2" key="1">
    <citation type="journal article" date="2014" name="PLoS ONE">
        <title>Global Analysis of Gene Expression Profiles in Physic Nut (Jatropha curcas L.) Seedlings Exposed to Salt Stress.</title>
        <authorList>
            <person name="Zhang L."/>
            <person name="Zhang C."/>
            <person name="Wu P."/>
            <person name="Chen Y."/>
            <person name="Li M."/>
            <person name="Jiang H."/>
            <person name="Wu G."/>
        </authorList>
    </citation>
    <scope>NUCLEOTIDE SEQUENCE [LARGE SCALE GENOMIC DNA]</scope>
    <source>
        <strain evidence="2">cv. GZQX0401</strain>
        <tissue evidence="1">Young leaves</tissue>
    </source>
</reference>
<dbReference type="AlphaFoldDB" id="A0A067JZN7"/>
<evidence type="ECO:0000313" key="2">
    <source>
        <dbReference type="Proteomes" id="UP000027138"/>
    </source>
</evidence>
<evidence type="ECO:0008006" key="3">
    <source>
        <dbReference type="Google" id="ProtNLM"/>
    </source>
</evidence>
<gene>
    <name evidence="1" type="ORF">JCGZ_24407</name>
</gene>
<sequence>MSQLPKIPASAYTPEMKTLGVISDITTFEGEWVPVSRNALTPGTRPLQLLPLPGTEFPVRHETSAMRGFQTELRHAGRSCVTQLFLHEQLRVAAVLGEQLREATVRSAMNPSVSELGGFAPLHNSSVTRLFVNEARPWIVEWHSCSSGCNVLNSCMAQLFLRRRNLGKLRDAAVHLGGATLPDHSFLSWLITYFIPNAMVFQFEDSEVTATYEEMCAMMDHHPEQGETPALPPGPRYDLTEIVALCPVYLPDGINTDQGLPLEPFLNKLSLIPPVPTHLIPTYGPANFRSRSRGHFDFGDNPVIRWPCPWWRIRLVTAGSMNLNYVLYANLDSSMAYFLDRISRQYGMIQRVPKIHNFESGLMTQSLLINLADRWQNRNTWYLGQGVMQDTMTPEYVNWFYTK</sequence>
<dbReference type="Proteomes" id="UP000027138">
    <property type="component" value="Unassembled WGS sequence"/>
</dbReference>
<evidence type="ECO:0000313" key="1">
    <source>
        <dbReference type="EMBL" id="KDP25019.1"/>
    </source>
</evidence>
<organism evidence="1 2">
    <name type="scientific">Jatropha curcas</name>
    <name type="common">Barbados nut</name>
    <dbReference type="NCBI Taxonomy" id="180498"/>
    <lineage>
        <taxon>Eukaryota</taxon>
        <taxon>Viridiplantae</taxon>
        <taxon>Streptophyta</taxon>
        <taxon>Embryophyta</taxon>
        <taxon>Tracheophyta</taxon>
        <taxon>Spermatophyta</taxon>
        <taxon>Magnoliopsida</taxon>
        <taxon>eudicotyledons</taxon>
        <taxon>Gunneridae</taxon>
        <taxon>Pentapetalae</taxon>
        <taxon>rosids</taxon>
        <taxon>fabids</taxon>
        <taxon>Malpighiales</taxon>
        <taxon>Euphorbiaceae</taxon>
        <taxon>Crotonoideae</taxon>
        <taxon>Jatropheae</taxon>
        <taxon>Jatropha</taxon>
    </lineage>
</organism>
<name>A0A067JZN7_JATCU</name>
<accession>A0A067JZN7</accession>
<keyword evidence="2" id="KW-1185">Reference proteome</keyword>
<proteinExistence type="predicted"/>
<protein>
    <recommendedName>
        <fullName evidence="3">Aminotransferase-like plant mobile domain-containing protein</fullName>
    </recommendedName>
</protein>